<dbReference type="Proteomes" id="UP001214441">
    <property type="component" value="Unassembled WGS sequence"/>
</dbReference>
<comment type="caution">
    <text evidence="1">The sequence shown here is derived from an EMBL/GenBank/DDBJ whole genome shotgun (WGS) entry which is preliminary data.</text>
</comment>
<reference evidence="1 2" key="1">
    <citation type="submission" date="2023-05" db="EMBL/GenBank/DDBJ databases">
        <title>Streptantibioticus silvisoli sp. nov., acidotolerant actinomycetes 1 from pine litter.</title>
        <authorList>
            <person name="Swiecimska M."/>
            <person name="Golinska P."/>
            <person name="Sangal V."/>
            <person name="Wachnowicz B."/>
            <person name="Goodfellow M."/>
        </authorList>
    </citation>
    <scope>NUCLEOTIDE SEQUENCE [LARGE SCALE GENOMIC DNA]</scope>
    <source>
        <strain evidence="1 2">DSM 42109</strain>
    </source>
</reference>
<accession>A0ABT7A8G3</accession>
<organism evidence="1 2">
    <name type="scientific">Streptomyces iconiensis</name>
    <dbReference type="NCBI Taxonomy" id="1384038"/>
    <lineage>
        <taxon>Bacteria</taxon>
        <taxon>Bacillati</taxon>
        <taxon>Actinomycetota</taxon>
        <taxon>Actinomycetes</taxon>
        <taxon>Kitasatosporales</taxon>
        <taxon>Streptomycetaceae</taxon>
        <taxon>Streptomyces</taxon>
    </lineage>
</organism>
<protein>
    <submittedName>
        <fullName evidence="1">Uncharacterized protein</fullName>
    </submittedName>
</protein>
<keyword evidence="2" id="KW-1185">Reference proteome</keyword>
<evidence type="ECO:0000313" key="1">
    <source>
        <dbReference type="EMBL" id="MDJ1137625.1"/>
    </source>
</evidence>
<name>A0ABT7A8G3_9ACTN</name>
<dbReference type="RefSeq" id="WP_280842640.1">
    <property type="nucleotide sequence ID" value="NZ_JANCPR020000062.1"/>
</dbReference>
<evidence type="ECO:0000313" key="2">
    <source>
        <dbReference type="Proteomes" id="UP001214441"/>
    </source>
</evidence>
<proteinExistence type="predicted"/>
<sequence length="137" mass="15021">MSELSDEYEIVAIHSSSRESAGTIRISTRTGPPWQLLATLPSGEHEAHSGDDLHSCLLSLRRSLETKDILLCCQGARPDVFVSGIKRQMEGGCYGFTFDPESREVGEEVDILAPALASEVGTVEEQRRNIYKLAGLE</sequence>
<gene>
    <name evidence="1" type="ORF">NMN56_037870</name>
</gene>
<dbReference type="EMBL" id="JANCPR020000062">
    <property type="protein sequence ID" value="MDJ1137625.1"/>
    <property type="molecule type" value="Genomic_DNA"/>
</dbReference>